<evidence type="ECO:0008006" key="6">
    <source>
        <dbReference type="Google" id="ProtNLM"/>
    </source>
</evidence>
<keyword evidence="3" id="KW-0732">Signal</keyword>
<accession>A0ABY6TRF6</accession>
<dbReference type="Proteomes" id="UP000766486">
    <property type="component" value="Unassembled WGS sequence"/>
</dbReference>
<keyword evidence="2" id="KW-0472">Membrane</keyword>
<protein>
    <recommendedName>
        <fullName evidence="6">Mid2 domain-containing protein</fullName>
    </recommendedName>
</protein>
<proteinExistence type="predicted"/>
<evidence type="ECO:0000256" key="1">
    <source>
        <dbReference type="SAM" id="MobiDB-lite"/>
    </source>
</evidence>
<comment type="caution">
    <text evidence="4">The sequence shown here is derived from an EMBL/GenBank/DDBJ whole genome shotgun (WGS) entry which is preliminary data.</text>
</comment>
<organism evidence="4 5">
    <name type="scientific">Bionectria ochroleuca</name>
    <name type="common">Gliocladium roseum</name>
    <dbReference type="NCBI Taxonomy" id="29856"/>
    <lineage>
        <taxon>Eukaryota</taxon>
        <taxon>Fungi</taxon>
        <taxon>Dikarya</taxon>
        <taxon>Ascomycota</taxon>
        <taxon>Pezizomycotina</taxon>
        <taxon>Sordariomycetes</taxon>
        <taxon>Hypocreomycetidae</taxon>
        <taxon>Hypocreales</taxon>
        <taxon>Bionectriaceae</taxon>
        <taxon>Clonostachys</taxon>
    </lineage>
</organism>
<keyword evidence="5" id="KW-1185">Reference proteome</keyword>
<keyword evidence="2" id="KW-0812">Transmembrane</keyword>
<feature type="transmembrane region" description="Helical" evidence="2">
    <location>
        <begin position="203"/>
        <end position="230"/>
    </location>
</feature>
<name>A0ABY6TRF6_BIOOC</name>
<feature type="signal peptide" evidence="3">
    <location>
        <begin position="1"/>
        <end position="29"/>
    </location>
</feature>
<evidence type="ECO:0000313" key="4">
    <source>
        <dbReference type="EMBL" id="VUC21207.1"/>
    </source>
</evidence>
<evidence type="ECO:0000313" key="5">
    <source>
        <dbReference type="Proteomes" id="UP000766486"/>
    </source>
</evidence>
<feature type="region of interest" description="Disordered" evidence="1">
    <location>
        <begin position="255"/>
        <end position="289"/>
    </location>
</feature>
<gene>
    <name evidence="4" type="ORF">CLO192961_LOCUS44111</name>
</gene>
<evidence type="ECO:0000256" key="3">
    <source>
        <dbReference type="SAM" id="SignalP"/>
    </source>
</evidence>
<dbReference type="EMBL" id="CABFNS010000354">
    <property type="protein sequence ID" value="VUC21207.1"/>
    <property type="molecule type" value="Genomic_DNA"/>
</dbReference>
<sequence>MKYLFLGTRIFQALICFILLFGATSQASAPTITPPPKYVYQRQDNEKPNFVGYIPFGNGFDDTQTCAGGSTYYTWSRWAGCVTNEADLYTACTNTSVILVPTGKGTCSTSMTCGSGLIYDNPTDSTALAYIRCFSGTARPTYYRQKQSTTIKTIYATTTTFETTSTTFETTSTSNVYSGLGSDGNKTSFTFTVVSGPTAPQSLAWIAGPVVGGLAGIAIIALLAWIAIILRKRNSYPQAPWNQPTQLELAAKPENQAQLPQTRAVEQPSTGVSINPPEDPRTPPFELDNSMTVPIDLLDNHGRPPYELEHVSYEGHRHPGA</sequence>
<reference evidence="4 5" key="1">
    <citation type="submission" date="2019-06" db="EMBL/GenBank/DDBJ databases">
        <authorList>
            <person name="Broberg M."/>
        </authorList>
    </citation>
    <scope>NUCLEOTIDE SEQUENCE [LARGE SCALE GENOMIC DNA]</scope>
</reference>
<evidence type="ECO:0000256" key="2">
    <source>
        <dbReference type="SAM" id="Phobius"/>
    </source>
</evidence>
<feature type="chain" id="PRO_5045622565" description="Mid2 domain-containing protein" evidence="3">
    <location>
        <begin position="30"/>
        <end position="321"/>
    </location>
</feature>
<keyword evidence="2" id="KW-1133">Transmembrane helix</keyword>